<gene>
    <name evidence="7" type="ORF">CEX98_18015</name>
</gene>
<dbReference type="CDD" id="cd01561">
    <property type="entry name" value="CBS_like"/>
    <property type="match status" value="1"/>
</dbReference>
<dbReference type="Proteomes" id="UP000228621">
    <property type="component" value="Unassembled WGS sequence"/>
</dbReference>
<dbReference type="Pfam" id="PF00291">
    <property type="entry name" value="PALP"/>
    <property type="match status" value="1"/>
</dbReference>
<name>A0A2A5JLM3_PSEO7</name>
<dbReference type="SUPFAM" id="SSF53686">
    <property type="entry name" value="Tryptophan synthase beta subunit-like PLP-dependent enzymes"/>
    <property type="match status" value="1"/>
</dbReference>
<protein>
    <recommendedName>
        <fullName evidence="3">cysteine synthase</fullName>
        <ecNumber evidence="3">2.5.1.47</ecNumber>
    </recommendedName>
</protein>
<evidence type="ECO:0000256" key="5">
    <source>
        <dbReference type="ARBA" id="ARBA00047931"/>
    </source>
</evidence>
<dbReference type="GO" id="GO:0006535">
    <property type="term" value="P:cysteine biosynthetic process from serine"/>
    <property type="evidence" value="ECO:0007669"/>
    <property type="project" value="InterPro"/>
</dbReference>
<comment type="caution">
    <text evidence="7">The sequence shown here is derived from an EMBL/GenBank/DDBJ whole genome shotgun (WGS) entry which is preliminary data.</text>
</comment>
<comment type="cofactor">
    <cofactor evidence="1">
        <name>pyridoxal 5'-phosphate</name>
        <dbReference type="ChEBI" id="CHEBI:597326"/>
    </cofactor>
</comment>
<dbReference type="EC" id="2.5.1.47" evidence="3"/>
<comment type="pathway">
    <text evidence="2">Amino-acid biosynthesis; L-cysteine biosynthesis; L-cysteine from L-serine: step 2/2.</text>
</comment>
<dbReference type="AlphaFoldDB" id="A0A2A5JLM3"/>
<keyword evidence="4" id="KW-0663">Pyridoxal phosphate</keyword>
<dbReference type="OrthoDB" id="7624112at2"/>
<dbReference type="GO" id="GO:0004124">
    <property type="term" value="F:cysteine synthase activity"/>
    <property type="evidence" value="ECO:0007669"/>
    <property type="project" value="UniProtKB-EC"/>
</dbReference>
<evidence type="ECO:0000256" key="4">
    <source>
        <dbReference type="ARBA" id="ARBA00022898"/>
    </source>
</evidence>
<proteinExistence type="predicted"/>
<evidence type="ECO:0000256" key="1">
    <source>
        <dbReference type="ARBA" id="ARBA00001933"/>
    </source>
</evidence>
<reference evidence="8" key="1">
    <citation type="journal article" date="2019" name="Genome Announc.">
        <title>Draft Genome Sequence of Pseudoalteromonas piscicida Strain 36Y ROTHPW, an Hypersaline Seawater Isolate from the South Coast of Sonora, Mexico.</title>
        <authorList>
            <person name="Sanchez-Diaz R."/>
            <person name="Molina-Garza Z.J."/>
            <person name="Cruz-Suarez L.E."/>
            <person name="Selvin J."/>
            <person name="Kiran G.S."/>
            <person name="Ibarra-Gamez J.C."/>
            <person name="Gomez-Gil B."/>
            <person name="Galaviz-Silva L."/>
        </authorList>
    </citation>
    <scope>NUCLEOTIDE SEQUENCE [LARGE SCALE GENOMIC DNA]</scope>
    <source>
        <strain evidence="8">36Y_RITHPW</strain>
    </source>
</reference>
<dbReference type="InterPro" id="IPR036052">
    <property type="entry name" value="TrpB-like_PALP_sf"/>
</dbReference>
<dbReference type="InterPro" id="IPR001926">
    <property type="entry name" value="TrpB-like_PALP"/>
</dbReference>
<dbReference type="InterPro" id="IPR050214">
    <property type="entry name" value="Cys_Synth/Cystath_Beta-Synth"/>
</dbReference>
<sequence length="352" mass="37522">MNINAQHSLASTLHLTPYLRVSQSIGNTPLMQFLSLPNGSKLYLKLEQFNPTGSAKIRMAKSMLDEAEASGQLKPGGWVVESTSGNTGVGLALLAAERGYRFTALVDNHAAKEKISNMKAFGAEVICVSEAGDDSLSTDIRDAMAAKLAKEQGAFWTAQHNNFANSRGYTGLAQEVFYELGEHITHLVGAVGTGGSLCGTTRALRDLGCHQLTTIGVEPVGSVIFGGPGLNYHQSGTGTPEGAEIGPVIEYELIDKGVKVSDKQAFNTARYLAKHYALMVGGSAGGVIYEALQALKTAPADSLFVVLVCDGGEKYLDTVFNDNWMAKHDLIDTNIEQELDDLLTQNKPAARA</sequence>
<evidence type="ECO:0000256" key="2">
    <source>
        <dbReference type="ARBA" id="ARBA00004962"/>
    </source>
</evidence>
<feature type="domain" description="Tryptophan synthase beta chain-like PALP" evidence="6">
    <location>
        <begin position="21"/>
        <end position="310"/>
    </location>
</feature>
<dbReference type="Gene3D" id="3.40.50.1100">
    <property type="match status" value="2"/>
</dbReference>
<dbReference type="EMBL" id="NKHF01000087">
    <property type="protein sequence ID" value="PCK30352.1"/>
    <property type="molecule type" value="Genomic_DNA"/>
</dbReference>
<organism evidence="7 8">
    <name type="scientific">Pseudoalteromonas piscicida</name>
    <dbReference type="NCBI Taxonomy" id="43662"/>
    <lineage>
        <taxon>Bacteria</taxon>
        <taxon>Pseudomonadati</taxon>
        <taxon>Pseudomonadota</taxon>
        <taxon>Gammaproteobacteria</taxon>
        <taxon>Alteromonadales</taxon>
        <taxon>Pseudoalteromonadaceae</taxon>
        <taxon>Pseudoalteromonas</taxon>
    </lineage>
</organism>
<keyword evidence="8" id="KW-1185">Reference proteome</keyword>
<accession>A0A2A5JLM3</accession>
<evidence type="ECO:0000313" key="8">
    <source>
        <dbReference type="Proteomes" id="UP000228621"/>
    </source>
</evidence>
<comment type="catalytic activity">
    <reaction evidence="5">
        <text>O-acetyl-L-serine + hydrogen sulfide = L-cysteine + acetate</text>
        <dbReference type="Rhea" id="RHEA:14829"/>
        <dbReference type="ChEBI" id="CHEBI:29919"/>
        <dbReference type="ChEBI" id="CHEBI:30089"/>
        <dbReference type="ChEBI" id="CHEBI:35235"/>
        <dbReference type="ChEBI" id="CHEBI:58340"/>
        <dbReference type="EC" id="2.5.1.47"/>
    </reaction>
</comment>
<evidence type="ECO:0000259" key="6">
    <source>
        <dbReference type="Pfam" id="PF00291"/>
    </source>
</evidence>
<dbReference type="PROSITE" id="PS00901">
    <property type="entry name" value="CYS_SYNTHASE"/>
    <property type="match status" value="1"/>
</dbReference>
<dbReference type="InterPro" id="IPR001216">
    <property type="entry name" value="P-phosphate_BS"/>
</dbReference>
<evidence type="ECO:0000256" key="3">
    <source>
        <dbReference type="ARBA" id="ARBA00012681"/>
    </source>
</evidence>
<dbReference type="PANTHER" id="PTHR10314">
    <property type="entry name" value="CYSTATHIONINE BETA-SYNTHASE"/>
    <property type="match status" value="1"/>
</dbReference>
<evidence type="ECO:0000313" key="7">
    <source>
        <dbReference type="EMBL" id="PCK30352.1"/>
    </source>
</evidence>
<dbReference type="RefSeq" id="WP_099643408.1">
    <property type="nucleotide sequence ID" value="NZ_NKHF01000087.1"/>
</dbReference>